<evidence type="ECO:0000256" key="1">
    <source>
        <dbReference type="ARBA" id="ARBA00004339"/>
    </source>
</evidence>
<evidence type="ECO:0000256" key="4">
    <source>
        <dbReference type="ARBA" id="ARBA00022729"/>
    </source>
</evidence>
<dbReference type="GO" id="GO:0030244">
    <property type="term" value="P:cellulose biosynthetic process"/>
    <property type="evidence" value="ECO:0007669"/>
    <property type="project" value="UniProtKB-KW"/>
</dbReference>
<name>A0A963Z7U5_9PROT</name>
<evidence type="ECO:0000256" key="9">
    <source>
        <dbReference type="ARBA" id="ARBA00023237"/>
    </source>
</evidence>
<keyword evidence="8" id="KW-0472">Membrane</keyword>
<keyword evidence="15" id="KW-1185">Reference proteome</keyword>
<feature type="repeat" description="TPR" evidence="10">
    <location>
        <begin position="730"/>
        <end position="763"/>
    </location>
</feature>
<evidence type="ECO:0000256" key="6">
    <source>
        <dbReference type="ARBA" id="ARBA00022803"/>
    </source>
</evidence>
<dbReference type="SUPFAM" id="SSF48452">
    <property type="entry name" value="TPR-like"/>
    <property type="match status" value="4"/>
</dbReference>
<evidence type="ECO:0000256" key="12">
    <source>
        <dbReference type="SAM" id="SignalP"/>
    </source>
</evidence>
<dbReference type="Proteomes" id="UP000721844">
    <property type="component" value="Unassembled WGS sequence"/>
</dbReference>
<dbReference type="InterPro" id="IPR019734">
    <property type="entry name" value="TPR_rpt"/>
</dbReference>
<evidence type="ECO:0000256" key="7">
    <source>
        <dbReference type="ARBA" id="ARBA00022916"/>
    </source>
</evidence>
<comment type="similarity">
    <text evidence="3">Belongs to the AcsC/BcsC family.</text>
</comment>
<feature type="signal peptide" evidence="12">
    <location>
        <begin position="1"/>
        <end position="25"/>
    </location>
</feature>
<protein>
    <submittedName>
        <fullName evidence="14">BCSC C-terminal domain-containing protein</fullName>
    </submittedName>
</protein>
<evidence type="ECO:0000256" key="11">
    <source>
        <dbReference type="SAM" id="MobiDB-lite"/>
    </source>
</evidence>
<dbReference type="PANTHER" id="PTHR12558:SF13">
    <property type="entry name" value="CELL DIVISION CYCLE PROTEIN 27 HOMOLOG"/>
    <property type="match status" value="1"/>
</dbReference>
<dbReference type="PANTHER" id="PTHR12558">
    <property type="entry name" value="CELL DIVISION CYCLE 16,23,27"/>
    <property type="match status" value="1"/>
</dbReference>
<dbReference type="InterPro" id="IPR011990">
    <property type="entry name" value="TPR-like_helical_dom_sf"/>
</dbReference>
<dbReference type="SMART" id="SM00028">
    <property type="entry name" value="TPR"/>
    <property type="match status" value="5"/>
</dbReference>
<reference evidence="14 15" key="1">
    <citation type="journal article" date="2021" name="Microorganisms">
        <title>Acidisoma silvae sp. nov. and Acidisomacellulosilytica sp. nov., Two Acidophilic Bacteria Isolated from Decaying Wood, Hydrolyzing Cellulose and Producing Poly-3-hydroxybutyrate.</title>
        <authorList>
            <person name="Mieszkin S."/>
            <person name="Pouder E."/>
            <person name="Uroz S."/>
            <person name="Simon-Colin C."/>
            <person name="Alain K."/>
        </authorList>
    </citation>
    <scope>NUCLEOTIDE SEQUENCE [LARGE SCALE GENOMIC DNA]</scope>
    <source>
        <strain evidence="14 15">HW T5.17</strain>
    </source>
</reference>
<feature type="chain" id="PRO_5037856986" evidence="12">
    <location>
        <begin position="26"/>
        <end position="1291"/>
    </location>
</feature>
<keyword evidence="7" id="KW-0135">Cellulose biosynthesis</keyword>
<organism evidence="14 15">
    <name type="scientific">Acidisoma cellulosilyticum</name>
    <dbReference type="NCBI Taxonomy" id="2802395"/>
    <lineage>
        <taxon>Bacteria</taxon>
        <taxon>Pseudomonadati</taxon>
        <taxon>Pseudomonadota</taxon>
        <taxon>Alphaproteobacteria</taxon>
        <taxon>Acetobacterales</taxon>
        <taxon>Acidocellaceae</taxon>
        <taxon>Acidisoma</taxon>
    </lineage>
</organism>
<evidence type="ECO:0000256" key="3">
    <source>
        <dbReference type="ARBA" id="ARBA00005886"/>
    </source>
</evidence>
<dbReference type="PRINTS" id="PR01441">
    <property type="entry name" value="CELLSNTHASEC"/>
</dbReference>
<dbReference type="Gene3D" id="1.25.40.10">
    <property type="entry name" value="Tetratricopeptide repeat domain"/>
    <property type="match status" value="4"/>
</dbReference>
<evidence type="ECO:0000313" key="15">
    <source>
        <dbReference type="Proteomes" id="UP000721844"/>
    </source>
</evidence>
<proteinExistence type="inferred from homology"/>
<feature type="domain" description="Cellulose synthase operon C C-terminal" evidence="13">
    <location>
        <begin position="949"/>
        <end position="1287"/>
    </location>
</feature>
<dbReference type="InterPro" id="IPR008410">
    <property type="entry name" value="BCSC_C"/>
</dbReference>
<feature type="compositionally biased region" description="Low complexity" evidence="11">
    <location>
        <begin position="44"/>
        <end position="54"/>
    </location>
</feature>
<feature type="repeat" description="TPR" evidence="10">
    <location>
        <begin position="356"/>
        <end position="389"/>
    </location>
</feature>
<accession>A0A963Z7U5</accession>
<sequence length="1291" mass="134328">MIRLPRQTGVSLIALAAMLPAAALAQQQPAQTQPAAPQPPVIGQPTALQPEAAQQAAVQQGAQQAAEAAAQQAAPAPSGNAALDVLLRQASYWRDQNNPTRAMAAAQRALQLAPNNAQALAIIAEVQASSGNATQAQQTLQLLQQAHPNAPEVYKVQQAVRVGAISPDALNNARQLAQQGNAQQAVTAYQSVFGAGAPPDSLAVEYYQTLGATQNGYTNSLQGLADAARRNPNDLRAQLAYAQALTYRQDTRMQGIDRLQSLTAIPSISTQAQTSWHQALGWLPEDPSSADAIKAYQTRYPNDSSTQTLLANALKPPAEAPGAQASREGYDAYHRGDLAQAQQLFQSALTTDPKDAGATAGLGLVLLKQGRTADATTMINRAIALDPKQAPGLRQALAGAQTSGAFASAQSASRRGDLAAAEAQYRRLLAQQPNNDGIKMALAGVLSREGNQSDANALLAQIEQNGGNLSQQARAQLLAQQAANMPDAAGKIALYRSAVDAAPSDPWMRLNLARALAANGQAGEAQTVMSAVTDVPRPSDQAVQAGIIFANEQNNPAEAARLVQLVPRRRRTPDMQATLDQAQVQGQIAAAVAIAPSDPMSARQQLLLLAARPDPTGARGLAIAKAFVSLSDPNDAIVAINTAAATNPTAGAAARMNWAQGLLAAGNPGAAATMLAAISPDQLTPDQQQSLDGLRNGIAIRSSDNLNTAGRTADAYDQLAPALSRNPNDPALNSALGRLYQTADQPAKALAINQRILAIDPNNADARRGAVAAAIQTGDYGLASRLVTDNMSQNPNDPQNWILAADIAQARGLQGDALHDLRQARALREQQLGYASVPGGANPSFMVASNGNAATALGTVSANPFRNAPDNDMGSDAAVPVGVLAGSGLVAGSTLASAQSSLVPSANTAGNDPMIADLDTRIETIKTDIAPYIGASTTLQLRSGSAGTSQLGTFGVPLEASFSPGGVGRITLTATPTYLDAGTVGSAIYDQDQFGSTLYNGNTTKPGNQTATGLGLDLGYKNGWLAADIGTTPLGFALTNIIGGIEVAPQITNQLTFRITGERRAVADSLLSYAGASDPGTGTTWGGVTRTRVHGQLEFNPGVANFYAGGGYDWLNGQNVESNSELELGAGGSYPAYKTPSDEVRVGLDLIYFGYSKNEDHFTLGYGGYFSPQTYVAAMIPVEWTATRGQMTYKLGASVGIQSFNADAGDYYPTDPEIQQQANVLAASNAQVNSTYDSQSQTGIAGGVHGSFEYHLTPMLMVGGSAAYQKSGNWNEADLMAFARYTFTDSE</sequence>
<dbReference type="RefSeq" id="WP_227310120.1">
    <property type="nucleotide sequence ID" value="NZ_JAESVA010000013.1"/>
</dbReference>
<dbReference type="InterPro" id="IPR003921">
    <property type="entry name" value="Cell_synth_C"/>
</dbReference>
<comment type="subcellular location">
    <subcellularLocation>
        <location evidence="1">Cell outer membrane</location>
        <topology evidence="1">Peripheral membrane protein</topology>
    </subcellularLocation>
</comment>
<gene>
    <name evidence="14" type="ORF">ACELLULO517_24680</name>
</gene>
<evidence type="ECO:0000313" key="14">
    <source>
        <dbReference type="EMBL" id="MCB8883467.1"/>
    </source>
</evidence>
<evidence type="ECO:0000256" key="2">
    <source>
        <dbReference type="ARBA" id="ARBA00005186"/>
    </source>
</evidence>
<feature type="region of interest" description="Disordered" evidence="11">
    <location>
        <begin position="29"/>
        <end position="54"/>
    </location>
</feature>
<evidence type="ECO:0000256" key="8">
    <source>
        <dbReference type="ARBA" id="ARBA00023136"/>
    </source>
</evidence>
<dbReference type="GO" id="GO:0009279">
    <property type="term" value="C:cell outer membrane"/>
    <property type="evidence" value="ECO:0007669"/>
    <property type="project" value="UniProtKB-SubCell"/>
</dbReference>
<evidence type="ECO:0000256" key="10">
    <source>
        <dbReference type="PROSITE-ProRule" id="PRU00339"/>
    </source>
</evidence>
<dbReference type="Pfam" id="PF13432">
    <property type="entry name" value="TPR_16"/>
    <property type="match status" value="1"/>
</dbReference>
<dbReference type="EMBL" id="JAESVA010000013">
    <property type="protein sequence ID" value="MCB8883467.1"/>
    <property type="molecule type" value="Genomic_DNA"/>
</dbReference>
<keyword evidence="9" id="KW-0998">Cell outer membrane</keyword>
<keyword evidence="5" id="KW-0677">Repeat</keyword>
<dbReference type="Pfam" id="PF14559">
    <property type="entry name" value="TPR_19"/>
    <property type="match status" value="4"/>
</dbReference>
<evidence type="ECO:0000256" key="5">
    <source>
        <dbReference type="ARBA" id="ARBA00022737"/>
    </source>
</evidence>
<comment type="caution">
    <text evidence="14">The sequence shown here is derived from an EMBL/GenBank/DDBJ whole genome shotgun (WGS) entry which is preliminary data.</text>
</comment>
<keyword evidence="4 12" id="KW-0732">Signal</keyword>
<dbReference type="GO" id="GO:0006011">
    <property type="term" value="P:UDP-alpha-D-glucose metabolic process"/>
    <property type="evidence" value="ECO:0007669"/>
    <property type="project" value="InterPro"/>
</dbReference>
<evidence type="ECO:0000259" key="13">
    <source>
        <dbReference type="Pfam" id="PF05420"/>
    </source>
</evidence>
<comment type="pathway">
    <text evidence="2">Glycan metabolism; bacterial cellulose biosynthesis.</text>
</comment>
<dbReference type="Pfam" id="PF05420">
    <property type="entry name" value="BCSC_C"/>
    <property type="match status" value="1"/>
</dbReference>
<dbReference type="PROSITE" id="PS50005">
    <property type="entry name" value="TPR"/>
    <property type="match status" value="2"/>
</dbReference>
<keyword evidence="6 10" id="KW-0802">TPR repeat</keyword>